<gene>
    <name evidence="1" type="ORF">AK812_SmicGene32508</name>
</gene>
<comment type="caution">
    <text evidence="1">The sequence shown here is derived from an EMBL/GenBank/DDBJ whole genome shotgun (WGS) entry which is preliminary data.</text>
</comment>
<dbReference type="SUPFAM" id="SSF54695">
    <property type="entry name" value="POZ domain"/>
    <property type="match status" value="1"/>
</dbReference>
<accession>A0A1Q9CU24</accession>
<dbReference type="AlphaFoldDB" id="A0A1Q9CU24"/>
<organism evidence="1 2">
    <name type="scientific">Symbiodinium microadriaticum</name>
    <name type="common">Dinoflagellate</name>
    <name type="synonym">Zooxanthella microadriatica</name>
    <dbReference type="NCBI Taxonomy" id="2951"/>
    <lineage>
        <taxon>Eukaryota</taxon>
        <taxon>Sar</taxon>
        <taxon>Alveolata</taxon>
        <taxon>Dinophyceae</taxon>
        <taxon>Suessiales</taxon>
        <taxon>Symbiodiniaceae</taxon>
        <taxon>Symbiodinium</taxon>
    </lineage>
</organism>
<dbReference type="InterPro" id="IPR043136">
    <property type="entry name" value="B30.2/SPRY_sf"/>
</dbReference>
<protein>
    <recommendedName>
        <fullName evidence="3">Potassium channel tetramerisation-type BTB domain-containing protein</fullName>
    </recommendedName>
</protein>
<dbReference type="Proteomes" id="UP000186817">
    <property type="component" value="Unassembled WGS sequence"/>
</dbReference>
<evidence type="ECO:0008006" key="3">
    <source>
        <dbReference type="Google" id="ProtNLM"/>
    </source>
</evidence>
<reference evidence="1 2" key="1">
    <citation type="submission" date="2016-02" db="EMBL/GenBank/DDBJ databases">
        <title>Genome analysis of coral dinoflagellate symbionts highlights evolutionary adaptations to a symbiotic lifestyle.</title>
        <authorList>
            <person name="Aranda M."/>
            <person name="Li Y."/>
            <person name="Liew Y.J."/>
            <person name="Baumgarten S."/>
            <person name="Simakov O."/>
            <person name="Wilson M."/>
            <person name="Piel J."/>
            <person name="Ashoor H."/>
            <person name="Bougouffa S."/>
            <person name="Bajic V.B."/>
            <person name="Ryu T."/>
            <person name="Ravasi T."/>
            <person name="Bayer T."/>
            <person name="Micklem G."/>
            <person name="Kim H."/>
            <person name="Bhak J."/>
            <person name="Lajeunesse T.C."/>
            <person name="Voolstra C.R."/>
        </authorList>
    </citation>
    <scope>NUCLEOTIDE SEQUENCE [LARGE SCALE GENOMIC DNA]</scope>
    <source>
        <strain evidence="1 2">CCMP2467</strain>
    </source>
</reference>
<dbReference type="Gene3D" id="3.30.710.10">
    <property type="entry name" value="Potassium Channel Kv1.1, Chain A"/>
    <property type="match status" value="1"/>
</dbReference>
<dbReference type="Gene3D" id="2.60.120.920">
    <property type="match status" value="1"/>
</dbReference>
<proteinExistence type="predicted"/>
<sequence length="395" mass="44556">MDVAASQQQRITENEALIESSFRRLIASIEAEREKMRTTWSQIEEEQQATSDDLARLKLDTEEWCRSERSKIENEWKRLDRLRERMSILPGASREVLEINCSGELLFLPKRALCHIEGSYLNHMFSDAYVQSVPRDDEGRYFLDFNPVCFGIIVDWLRQLEDKPDMPVPRVPESQQLNMDLLAEALNLRQFICGNCIKLQHATSLKVRGNVVEATHAGWQVISAEHPLKMSGNSFFEVRILKNPDPTTDRLAIGLCGHIPSGPEVHSVRIKDAFLYNSNIGLIGDVVDANNCQEKIQFVDGMTLGVRHDIQTRMTHFYINRASIGSCALRDDALERMPVLYPVFALHAAGQKIEVDFTLSGPLASRRPDAAHVAEAVLGTALDESRLESHTTSTG</sequence>
<keyword evidence="2" id="KW-1185">Reference proteome</keyword>
<evidence type="ECO:0000313" key="2">
    <source>
        <dbReference type="Proteomes" id="UP000186817"/>
    </source>
</evidence>
<dbReference type="OMA" id="LDTEEWC"/>
<dbReference type="OrthoDB" id="2414723at2759"/>
<evidence type="ECO:0000313" key="1">
    <source>
        <dbReference type="EMBL" id="OLP86413.1"/>
    </source>
</evidence>
<dbReference type="InterPro" id="IPR011333">
    <property type="entry name" value="SKP1/BTB/POZ_sf"/>
</dbReference>
<dbReference type="EMBL" id="LSRX01000918">
    <property type="protein sequence ID" value="OLP86413.1"/>
    <property type="molecule type" value="Genomic_DNA"/>
</dbReference>
<name>A0A1Q9CU24_SYMMI</name>